<dbReference type="RefSeq" id="WP_189242969.1">
    <property type="nucleotide sequence ID" value="NZ_BMQP01000026.1"/>
</dbReference>
<protein>
    <submittedName>
        <fullName evidence="1">Uncharacterized protein</fullName>
    </submittedName>
</protein>
<evidence type="ECO:0000313" key="1">
    <source>
        <dbReference type="EMBL" id="GIH86390.1"/>
    </source>
</evidence>
<proteinExistence type="predicted"/>
<comment type="caution">
    <text evidence="1">The sequence shown here is derived from an EMBL/GenBank/DDBJ whole genome shotgun (WGS) entry which is preliminary data.</text>
</comment>
<accession>A0A8J3WEH6</accession>
<name>A0A8J3WEH6_PLARO</name>
<reference evidence="1" key="1">
    <citation type="submission" date="2021-01" db="EMBL/GenBank/DDBJ databases">
        <title>Whole genome shotgun sequence of Planobispora rosea NBRC 15558.</title>
        <authorList>
            <person name="Komaki H."/>
            <person name="Tamura T."/>
        </authorList>
    </citation>
    <scope>NUCLEOTIDE SEQUENCE</scope>
    <source>
        <strain evidence="1">NBRC 15558</strain>
    </source>
</reference>
<sequence length="80" mass="8839">MAAKETITVTLDPELVKYARSQIGGGDARSLSAYVNDALAAKVQQDRRRRAKLLALAAEADEDRVRRIMNNIERQAQAAQ</sequence>
<dbReference type="EMBL" id="BOOI01000046">
    <property type="protein sequence ID" value="GIH86390.1"/>
    <property type="molecule type" value="Genomic_DNA"/>
</dbReference>
<dbReference type="Proteomes" id="UP000655044">
    <property type="component" value="Unassembled WGS sequence"/>
</dbReference>
<dbReference type="AlphaFoldDB" id="A0A8J3WEH6"/>
<organism evidence="1 2">
    <name type="scientific">Planobispora rosea</name>
    <dbReference type="NCBI Taxonomy" id="35762"/>
    <lineage>
        <taxon>Bacteria</taxon>
        <taxon>Bacillati</taxon>
        <taxon>Actinomycetota</taxon>
        <taxon>Actinomycetes</taxon>
        <taxon>Streptosporangiales</taxon>
        <taxon>Streptosporangiaceae</taxon>
        <taxon>Planobispora</taxon>
    </lineage>
</organism>
<keyword evidence="2" id="KW-1185">Reference proteome</keyword>
<gene>
    <name evidence="1" type="ORF">Pro02_47980</name>
</gene>
<evidence type="ECO:0000313" key="2">
    <source>
        <dbReference type="Proteomes" id="UP000655044"/>
    </source>
</evidence>